<gene>
    <name evidence="3" type="ORF">DSCA_61450</name>
</gene>
<dbReference type="AlphaFoldDB" id="A0A5K7YUX9"/>
<dbReference type="Gene3D" id="1.10.3210.10">
    <property type="entry name" value="Hypothetical protein af1432"/>
    <property type="match status" value="1"/>
</dbReference>
<name>A0A5K7YUX9_9BACT</name>
<reference evidence="3 4" key="1">
    <citation type="submission" date="2019-11" db="EMBL/GenBank/DDBJ databases">
        <title>Comparative genomics of hydrocarbon-degrading Desulfosarcina strains.</title>
        <authorList>
            <person name="Watanabe M."/>
            <person name="Kojima H."/>
            <person name="Fukui M."/>
        </authorList>
    </citation>
    <scope>NUCLEOTIDE SEQUENCE [LARGE SCALE GENOMIC DNA]</scope>
    <source>
        <strain evidence="3 4">PL12</strain>
    </source>
</reference>
<keyword evidence="1" id="KW-0812">Transmembrane</keyword>
<evidence type="ECO:0000259" key="2">
    <source>
        <dbReference type="PROSITE" id="PS51832"/>
    </source>
</evidence>
<proteinExistence type="predicted"/>
<dbReference type="Gene3D" id="3.30.450.40">
    <property type="match status" value="1"/>
</dbReference>
<dbReference type="Pfam" id="PF01590">
    <property type="entry name" value="GAF"/>
    <property type="match status" value="1"/>
</dbReference>
<accession>A0A5K7YUX9</accession>
<protein>
    <recommendedName>
        <fullName evidence="2">HD-GYP domain-containing protein</fullName>
    </recommendedName>
</protein>
<dbReference type="EMBL" id="AP021874">
    <property type="protein sequence ID" value="BBO72215.1"/>
    <property type="molecule type" value="Genomic_DNA"/>
</dbReference>
<dbReference type="SMART" id="SM00471">
    <property type="entry name" value="HDc"/>
    <property type="match status" value="1"/>
</dbReference>
<keyword evidence="1" id="KW-1133">Transmembrane helix</keyword>
<dbReference type="Proteomes" id="UP000427906">
    <property type="component" value="Chromosome"/>
</dbReference>
<dbReference type="PANTHER" id="PTHR43155:SF2">
    <property type="entry name" value="CYCLIC DI-GMP PHOSPHODIESTERASE PA4108"/>
    <property type="match status" value="1"/>
</dbReference>
<dbReference type="InterPro" id="IPR037522">
    <property type="entry name" value="HD_GYP_dom"/>
</dbReference>
<dbReference type="InterPro" id="IPR003018">
    <property type="entry name" value="GAF"/>
</dbReference>
<feature type="domain" description="HD-GYP" evidence="2">
    <location>
        <begin position="412"/>
        <end position="610"/>
    </location>
</feature>
<feature type="transmembrane region" description="Helical" evidence="1">
    <location>
        <begin position="165"/>
        <end position="183"/>
    </location>
</feature>
<evidence type="ECO:0000256" key="1">
    <source>
        <dbReference type="SAM" id="Phobius"/>
    </source>
</evidence>
<organism evidence="3 4">
    <name type="scientific">Desulfosarcina alkanivorans</name>
    <dbReference type="NCBI Taxonomy" id="571177"/>
    <lineage>
        <taxon>Bacteria</taxon>
        <taxon>Pseudomonadati</taxon>
        <taxon>Thermodesulfobacteriota</taxon>
        <taxon>Desulfobacteria</taxon>
        <taxon>Desulfobacterales</taxon>
        <taxon>Desulfosarcinaceae</taxon>
        <taxon>Desulfosarcina</taxon>
    </lineage>
</organism>
<dbReference type="PROSITE" id="PS51832">
    <property type="entry name" value="HD_GYP"/>
    <property type="match status" value="1"/>
</dbReference>
<dbReference type="InterPro" id="IPR003607">
    <property type="entry name" value="HD/PDEase_dom"/>
</dbReference>
<dbReference type="PANTHER" id="PTHR43155">
    <property type="entry name" value="CYCLIC DI-GMP PHOSPHODIESTERASE PA4108-RELATED"/>
    <property type="match status" value="1"/>
</dbReference>
<keyword evidence="1" id="KW-0472">Membrane</keyword>
<sequence length="620" mass="69587">MIAYAGMEPYQVADQGHWFNQQQINLFYEKALRETGNPFLAREAGQYAASPDAIGMMRQYVLGLVDPSTVYELIGKTTEKFVKSASYKSRKISPQKIEITVTPYPGVKEEPFQCQNRIGFMEAISLVFNSKPPKIEHTECMFTGGKCCRYIISWDMQISSIWKKIRNLMILLLIPLFTALLIVDAGFVTLPMIFLGLTALMLVMLIAENTEKRELKASAFNLKESSDQLAAQIEINYNITRTANEIGQTIANLTNKADVLSQAISIFEKRLDYDRGLILLVNEKRTLLSFAAGFGYNDRQLEYIQKAAFHLDNPNSKGVFVVSCKEKKPFLINDIKEIGNSLSRRSLAFAHQMGTQSFICCPIICDGKSIGVLAVDNLRSKRPLVQSDLSLLMGIASIIGISISNTDLLEARQRQFDSILQVLAASIDARDPLTAGHSEKVTDYAMGICEELNLSANYREMIRVASLLHDYGKIGVPDAILKKPGRLTQEEYEKVKTHAEKTQKILEQVNFEGIFSQVPEIAGSHHEKIDGSGYPNGLKGEEIPLGARIIAVADFFEAVTAKRHYRDPLPISYAFRLLEKGRGIHFDEKIVDAFVKFYDKQIKKAEMHFPKKVIPMKKVG</sequence>
<dbReference type="SMART" id="SM00065">
    <property type="entry name" value="GAF"/>
    <property type="match status" value="1"/>
</dbReference>
<dbReference type="CDD" id="cd00077">
    <property type="entry name" value="HDc"/>
    <property type="match status" value="1"/>
</dbReference>
<evidence type="ECO:0000313" key="4">
    <source>
        <dbReference type="Proteomes" id="UP000427906"/>
    </source>
</evidence>
<dbReference type="Pfam" id="PF13487">
    <property type="entry name" value="HD_5"/>
    <property type="match status" value="1"/>
</dbReference>
<dbReference type="SUPFAM" id="SSF109604">
    <property type="entry name" value="HD-domain/PDEase-like"/>
    <property type="match status" value="1"/>
</dbReference>
<evidence type="ECO:0000313" key="3">
    <source>
        <dbReference type="EMBL" id="BBO72215.1"/>
    </source>
</evidence>
<dbReference type="KEGG" id="dalk:DSCA_61450"/>
<dbReference type="SUPFAM" id="SSF55781">
    <property type="entry name" value="GAF domain-like"/>
    <property type="match status" value="1"/>
</dbReference>
<dbReference type="InterPro" id="IPR029016">
    <property type="entry name" value="GAF-like_dom_sf"/>
</dbReference>
<keyword evidence="4" id="KW-1185">Reference proteome</keyword>